<name>A0ABV1C1R5_9FIRM</name>
<proteinExistence type="predicted"/>
<accession>A0ABV1C1R5</accession>
<keyword evidence="2" id="KW-1185">Reference proteome</keyword>
<dbReference type="EMBL" id="JBBMEN010000005">
    <property type="protein sequence ID" value="MEQ2385517.1"/>
    <property type="molecule type" value="Genomic_DNA"/>
</dbReference>
<sequence>MGTNNFLTISSKWEYVLPPSRPTVYELQRIESTVSLFDKKKPVAVLGSTIEFRTLLNRLGFQDIYIFEKNIDFYKWTCEWCAYGVENERVIEGDWCNTISLFIEKFQFVLSDLTMGNIEYGKRNKFYNDISNSLQYGGLFIDKVLTNEKRLISLREIGGKYRNLPINLETVNMFNCEALFGSELLEGGIINTTDFYEVLRETYKNDKVLTKFVEKCHLITPEGCVWYYGVAWEKLRNDYFAYYRSSTAIDDIEGSPYYGRTKQFVNIK</sequence>
<dbReference type="SUPFAM" id="SSF53335">
    <property type="entry name" value="S-adenosyl-L-methionine-dependent methyltransferases"/>
    <property type="match status" value="1"/>
</dbReference>
<dbReference type="InterPro" id="IPR029063">
    <property type="entry name" value="SAM-dependent_MTases_sf"/>
</dbReference>
<reference evidence="1 2" key="1">
    <citation type="submission" date="2024-03" db="EMBL/GenBank/DDBJ databases">
        <title>Human intestinal bacterial collection.</title>
        <authorList>
            <person name="Pauvert C."/>
            <person name="Hitch T.C.A."/>
            <person name="Clavel T."/>
        </authorList>
    </citation>
    <scope>NUCLEOTIDE SEQUENCE [LARGE SCALE GENOMIC DNA]</scope>
    <source>
        <strain evidence="1 2">CLA-AA-H281</strain>
    </source>
</reference>
<evidence type="ECO:0000313" key="2">
    <source>
        <dbReference type="Proteomes" id="UP001465119"/>
    </source>
</evidence>
<dbReference type="Proteomes" id="UP001465119">
    <property type="component" value="Unassembled WGS sequence"/>
</dbReference>
<dbReference type="RefSeq" id="WP_349186138.1">
    <property type="nucleotide sequence ID" value="NZ_JBBMEN010000005.1"/>
</dbReference>
<comment type="caution">
    <text evidence="1">The sequence shown here is derived from an EMBL/GenBank/DDBJ whole genome shotgun (WGS) entry which is preliminary data.</text>
</comment>
<protein>
    <submittedName>
        <fullName evidence="1">Uncharacterized protein</fullName>
    </submittedName>
</protein>
<evidence type="ECO:0000313" key="1">
    <source>
        <dbReference type="EMBL" id="MEQ2385517.1"/>
    </source>
</evidence>
<gene>
    <name evidence="1" type="ORF">WMO20_06150</name>
</gene>
<organism evidence="1 2">
    <name type="scientific">Faecalibacterium intestinale</name>
    <dbReference type="NCBI Taxonomy" id="3133155"/>
    <lineage>
        <taxon>Bacteria</taxon>
        <taxon>Bacillati</taxon>
        <taxon>Bacillota</taxon>
        <taxon>Clostridia</taxon>
        <taxon>Eubacteriales</taxon>
        <taxon>Oscillospiraceae</taxon>
        <taxon>Faecalibacterium</taxon>
    </lineage>
</organism>